<dbReference type="PANTHER" id="PTHR33063">
    <property type="entry name" value="OS02G0583500 PROTEIN"/>
    <property type="match status" value="1"/>
</dbReference>
<comment type="caution">
    <text evidence="2">The sequence shown here is derived from an EMBL/GenBank/DDBJ whole genome shotgun (WGS) entry which is preliminary data.</text>
</comment>
<dbReference type="AlphaFoldDB" id="A0A5J9T809"/>
<feature type="non-terminal residue" evidence="2">
    <location>
        <position position="1"/>
    </location>
</feature>
<dbReference type="PANTHER" id="PTHR33063:SF16">
    <property type="entry name" value="OS02G0241300 PROTEIN"/>
    <property type="match status" value="1"/>
</dbReference>
<protein>
    <submittedName>
        <fullName evidence="2">Uncharacterized protein</fullName>
    </submittedName>
</protein>
<evidence type="ECO:0000256" key="1">
    <source>
        <dbReference type="SAM" id="MobiDB-lite"/>
    </source>
</evidence>
<gene>
    <name evidence="2" type="ORF">EJB05_49926</name>
</gene>
<proteinExistence type="predicted"/>
<dbReference type="OrthoDB" id="1270396at2759"/>
<dbReference type="Gramene" id="TVU06701">
    <property type="protein sequence ID" value="TVU06701"/>
    <property type="gene ID" value="EJB05_49926"/>
</dbReference>
<dbReference type="Proteomes" id="UP000324897">
    <property type="component" value="Unassembled WGS sequence"/>
</dbReference>
<sequence>MDKGTNKQAMEGAAASKRSNVSLVNEPVEKRIEVIKRKMKATTDDQGRNTRMKDCGELGDEAMRMEEIGTTPKGTGRSGEDLKGSKREWTSKLAIHILEGKKRPKVPLQAAKLATEGGIVLRWHIPVLPHWKMYRDEREREHLVNYINKVFVQFSMDTTSKPVISACAHMMKCSQRQMRYKLKKKFFNNIPVNDVVVKFPMPSMNDNQWEALVVAYGHIRWKFSPTFSLLKISMIGCLDNSEHWT</sequence>
<feature type="region of interest" description="Disordered" evidence="1">
    <location>
        <begin position="1"/>
        <end position="24"/>
    </location>
</feature>
<dbReference type="EMBL" id="RWGY01000051">
    <property type="protein sequence ID" value="TVU06701.1"/>
    <property type="molecule type" value="Genomic_DNA"/>
</dbReference>
<evidence type="ECO:0000313" key="3">
    <source>
        <dbReference type="Proteomes" id="UP000324897"/>
    </source>
</evidence>
<keyword evidence="3" id="KW-1185">Reference proteome</keyword>
<reference evidence="2 3" key="1">
    <citation type="journal article" date="2019" name="Sci. Rep.">
        <title>A high-quality genome of Eragrostis curvula grass provides insights into Poaceae evolution and supports new strategies to enhance forage quality.</title>
        <authorList>
            <person name="Carballo J."/>
            <person name="Santos B.A.C.M."/>
            <person name="Zappacosta D."/>
            <person name="Garbus I."/>
            <person name="Selva J.P."/>
            <person name="Gallo C.A."/>
            <person name="Diaz A."/>
            <person name="Albertini E."/>
            <person name="Caccamo M."/>
            <person name="Echenique V."/>
        </authorList>
    </citation>
    <scope>NUCLEOTIDE SEQUENCE [LARGE SCALE GENOMIC DNA]</scope>
    <source>
        <strain evidence="3">cv. Victoria</strain>
        <tissue evidence="2">Leaf</tissue>
    </source>
</reference>
<evidence type="ECO:0000313" key="2">
    <source>
        <dbReference type="EMBL" id="TVU06701.1"/>
    </source>
</evidence>
<name>A0A5J9T809_9POAL</name>
<organism evidence="2 3">
    <name type="scientific">Eragrostis curvula</name>
    <name type="common">weeping love grass</name>
    <dbReference type="NCBI Taxonomy" id="38414"/>
    <lineage>
        <taxon>Eukaryota</taxon>
        <taxon>Viridiplantae</taxon>
        <taxon>Streptophyta</taxon>
        <taxon>Embryophyta</taxon>
        <taxon>Tracheophyta</taxon>
        <taxon>Spermatophyta</taxon>
        <taxon>Magnoliopsida</taxon>
        <taxon>Liliopsida</taxon>
        <taxon>Poales</taxon>
        <taxon>Poaceae</taxon>
        <taxon>PACMAD clade</taxon>
        <taxon>Chloridoideae</taxon>
        <taxon>Eragrostideae</taxon>
        <taxon>Eragrostidinae</taxon>
        <taxon>Eragrostis</taxon>
    </lineage>
</organism>
<accession>A0A5J9T809</accession>